<evidence type="ECO:0000313" key="3">
    <source>
        <dbReference type="Proteomes" id="UP001189429"/>
    </source>
</evidence>
<reference evidence="2" key="1">
    <citation type="submission" date="2023-10" db="EMBL/GenBank/DDBJ databases">
        <authorList>
            <person name="Chen Y."/>
            <person name="Shah S."/>
            <person name="Dougan E. K."/>
            <person name="Thang M."/>
            <person name="Chan C."/>
        </authorList>
    </citation>
    <scope>NUCLEOTIDE SEQUENCE [LARGE SCALE GENOMIC DNA]</scope>
</reference>
<dbReference type="Proteomes" id="UP001189429">
    <property type="component" value="Unassembled WGS sequence"/>
</dbReference>
<feature type="compositionally biased region" description="Low complexity" evidence="1">
    <location>
        <begin position="113"/>
        <end position="127"/>
    </location>
</feature>
<feature type="compositionally biased region" description="Low complexity" evidence="1">
    <location>
        <begin position="65"/>
        <end position="74"/>
    </location>
</feature>
<feature type="compositionally biased region" description="Basic and acidic residues" evidence="1">
    <location>
        <begin position="20"/>
        <end position="30"/>
    </location>
</feature>
<keyword evidence="3" id="KW-1185">Reference proteome</keyword>
<organism evidence="2 3">
    <name type="scientific">Prorocentrum cordatum</name>
    <dbReference type="NCBI Taxonomy" id="2364126"/>
    <lineage>
        <taxon>Eukaryota</taxon>
        <taxon>Sar</taxon>
        <taxon>Alveolata</taxon>
        <taxon>Dinophyceae</taxon>
        <taxon>Prorocentrales</taxon>
        <taxon>Prorocentraceae</taxon>
        <taxon>Prorocentrum</taxon>
    </lineage>
</organism>
<feature type="compositionally biased region" description="Basic residues" evidence="1">
    <location>
        <begin position="149"/>
        <end position="158"/>
    </location>
</feature>
<accession>A0ABN9PZR9</accession>
<dbReference type="EMBL" id="CAUYUJ010001769">
    <property type="protein sequence ID" value="CAK0797521.1"/>
    <property type="molecule type" value="Genomic_DNA"/>
</dbReference>
<feature type="compositionally biased region" description="Low complexity" evidence="1">
    <location>
        <begin position="84"/>
        <end position="106"/>
    </location>
</feature>
<feature type="non-terminal residue" evidence="2">
    <location>
        <position position="1"/>
    </location>
</feature>
<evidence type="ECO:0000313" key="2">
    <source>
        <dbReference type="EMBL" id="CAK0797521.1"/>
    </source>
</evidence>
<proteinExistence type="predicted"/>
<protein>
    <submittedName>
        <fullName evidence="2">Uncharacterized protein</fullName>
    </submittedName>
</protein>
<name>A0ABN9PZR9_9DINO</name>
<evidence type="ECO:0000256" key="1">
    <source>
        <dbReference type="SAM" id="MobiDB-lite"/>
    </source>
</evidence>
<feature type="region of interest" description="Disordered" evidence="1">
    <location>
        <begin position="51"/>
        <end position="200"/>
    </location>
</feature>
<sequence>GARRPRQHAAGAAEARGGGRARELAARAPDAREGCAGAGAATAAPSRAHTAASAAAARGDGGAGRCAPRGGAVRAHTRGRPEGARLAPAAAGPRGLALGRPGARQAAGERARAALARAGRRAAGARAAAHEGRPGGPGHAPRGAGLGHGRLRTRRMHARGPLATPAGPRVPRESARARRSGRGPARPPPGARGGASARSCGAAAPRRACLRPPCRRWWCHVGAAGEAPAAKPGAPTGTRFPHAEIQFRGPPAVRLVRLFDEFIFEHRPPRASIFRGPLGSPSPQRGLTRITGRSLCRARQGAVAYDSTGPWRPGEGKLVGDDGGLDAKSLAALQQLTPVQLGALPCRVVVPPRCGVIRCLRSK</sequence>
<comment type="caution">
    <text evidence="2">The sequence shown here is derived from an EMBL/GenBank/DDBJ whole genome shotgun (WGS) entry which is preliminary data.</text>
</comment>
<feature type="compositionally biased region" description="Gly residues" evidence="1">
    <location>
        <begin position="134"/>
        <end position="148"/>
    </location>
</feature>
<feature type="region of interest" description="Disordered" evidence="1">
    <location>
        <begin position="1"/>
        <end position="30"/>
    </location>
</feature>
<gene>
    <name evidence="2" type="ORF">PCOR1329_LOCUS6578</name>
</gene>
<feature type="non-terminal residue" evidence="2">
    <location>
        <position position="363"/>
    </location>
</feature>